<dbReference type="Proteomes" id="UP000823775">
    <property type="component" value="Unassembled WGS sequence"/>
</dbReference>
<sequence length="120" mass="12677">MLDVPSFHNSGNLIICVDFKPRKAMDANHRAGCHKESGSFALDGFTCPDPIVSRSTGSVSRPELDRFQSWAKSAVVIIADLIAAGDQSGCALFNSAATPARIMAAPPAFFTAPPLTALDE</sequence>
<protein>
    <submittedName>
        <fullName evidence="1">Uncharacterized protein</fullName>
    </submittedName>
</protein>
<comment type="caution">
    <text evidence="1">The sequence shown here is derived from an EMBL/GenBank/DDBJ whole genome shotgun (WGS) entry which is preliminary data.</text>
</comment>
<accession>A0ABS8WMW3</accession>
<dbReference type="EMBL" id="JACEIK010007928">
    <property type="protein sequence ID" value="MCE3050825.1"/>
    <property type="molecule type" value="Genomic_DNA"/>
</dbReference>
<name>A0ABS8WMW3_DATST</name>
<reference evidence="1 2" key="1">
    <citation type="journal article" date="2021" name="BMC Genomics">
        <title>Datura genome reveals duplications of psychoactive alkaloid biosynthetic genes and high mutation rate following tissue culture.</title>
        <authorList>
            <person name="Rajewski A."/>
            <person name="Carter-House D."/>
            <person name="Stajich J."/>
            <person name="Litt A."/>
        </authorList>
    </citation>
    <scope>NUCLEOTIDE SEQUENCE [LARGE SCALE GENOMIC DNA]</scope>
    <source>
        <strain evidence="1">AR-01</strain>
    </source>
</reference>
<gene>
    <name evidence="1" type="ORF">HAX54_048252</name>
</gene>
<keyword evidence="2" id="KW-1185">Reference proteome</keyword>
<evidence type="ECO:0000313" key="2">
    <source>
        <dbReference type="Proteomes" id="UP000823775"/>
    </source>
</evidence>
<proteinExistence type="predicted"/>
<organism evidence="1 2">
    <name type="scientific">Datura stramonium</name>
    <name type="common">Jimsonweed</name>
    <name type="synonym">Common thornapple</name>
    <dbReference type="NCBI Taxonomy" id="4076"/>
    <lineage>
        <taxon>Eukaryota</taxon>
        <taxon>Viridiplantae</taxon>
        <taxon>Streptophyta</taxon>
        <taxon>Embryophyta</taxon>
        <taxon>Tracheophyta</taxon>
        <taxon>Spermatophyta</taxon>
        <taxon>Magnoliopsida</taxon>
        <taxon>eudicotyledons</taxon>
        <taxon>Gunneridae</taxon>
        <taxon>Pentapetalae</taxon>
        <taxon>asterids</taxon>
        <taxon>lamiids</taxon>
        <taxon>Solanales</taxon>
        <taxon>Solanaceae</taxon>
        <taxon>Solanoideae</taxon>
        <taxon>Datureae</taxon>
        <taxon>Datura</taxon>
    </lineage>
</organism>
<evidence type="ECO:0000313" key="1">
    <source>
        <dbReference type="EMBL" id="MCE3050825.1"/>
    </source>
</evidence>